<protein>
    <recommendedName>
        <fullName evidence="1">Restriction endonuclease type IV Mrr domain-containing protein</fullName>
    </recommendedName>
</protein>
<dbReference type="InterPro" id="IPR007560">
    <property type="entry name" value="Restrct_endonuc_IV_Mrr"/>
</dbReference>
<feature type="domain" description="Restriction endonuclease type IV Mrr" evidence="1">
    <location>
        <begin position="70"/>
        <end position="124"/>
    </location>
</feature>
<dbReference type="Pfam" id="PF04471">
    <property type="entry name" value="Mrr_cat"/>
    <property type="match status" value="1"/>
</dbReference>
<proteinExistence type="predicted"/>
<evidence type="ECO:0000313" key="2">
    <source>
        <dbReference type="EMBL" id="MDP9798619.1"/>
    </source>
</evidence>
<gene>
    <name evidence="2" type="ORF">J2S43_007131</name>
</gene>
<reference evidence="2 3" key="1">
    <citation type="submission" date="2023-07" db="EMBL/GenBank/DDBJ databases">
        <title>Sequencing the genomes of 1000 actinobacteria strains.</title>
        <authorList>
            <person name="Klenk H.-P."/>
        </authorList>
    </citation>
    <scope>NUCLEOTIDE SEQUENCE [LARGE SCALE GENOMIC DNA]</scope>
    <source>
        <strain evidence="2 3">DSM 44710</strain>
    </source>
</reference>
<evidence type="ECO:0000259" key="1">
    <source>
        <dbReference type="Pfam" id="PF04471"/>
    </source>
</evidence>
<sequence length="182" mass="20143">MVSPDDAQAGPALDQDVALALERYHRSISRLTFCFDGRPTTLYNRSLIGRLSGSPRPIEILMWGPVVGEDVAVAIECRQRQQAVGVGAVEHFAGKLLDIAADCGILYSLSGFTMNARARAAAIRSPAVMLLALNRPGRYRELTIPKQREPGEDEAFLPPHDAEEITELDFLLYLWLRPRSLN</sequence>
<dbReference type="EMBL" id="JAUSRA010000001">
    <property type="protein sequence ID" value="MDP9798619.1"/>
    <property type="molecule type" value="Genomic_DNA"/>
</dbReference>
<comment type="caution">
    <text evidence="2">The sequence shown here is derived from an EMBL/GenBank/DDBJ whole genome shotgun (WGS) entry which is preliminary data.</text>
</comment>
<organism evidence="2 3">
    <name type="scientific">Catenuloplanes nepalensis</name>
    <dbReference type="NCBI Taxonomy" id="587533"/>
    <lineage>
        <taxon>Bacteria</taxon>
        <taxon>Bacillati</taxon>
        <taxon>Actinomycetota</taxon>
        <taxon>Actinomycetes</taxon>
        <taxon>Micromonosporales</taxon>
        <taxon>Micromonosporaceae</taxon>
        <taxon>Catenuloplanes</taxon>
    </lineage>
</organism>
<name>A0ABT9N4J5_9ACTN</name>
<keyword evidence="3" id="KW-1185">Reference proteome</keyword>
<dbReference type="RefSeq" id="WP_306836642.1">
    <property type="nucleotide sequence ID" value="NZ_JAUSRA010000001.1"/>
</dbReference>
<evidence type="ECO:0000313" key="3">
    <source>
        <dbReference type="Proteomes" id="UP001240984"/>
    </source>
</evidence>
<dbReference type="Proteomes" id="UP001240984">
    <property type="component" value="Unassembled WGS sequence"/>
</dbReference>
<accession>A0ABT9N4J5</accession>